<proteinExistence type="predicted"/>
<organism evidence="2 3">
    <name type="scientific">Lentinus tigrinus ALCF2SS1-6</name>
    <dbReference type="NCBI Taxonomy" id="1328759"/>
    <lineage>
        <taxon>Eukaryota</taxon>
        <taxon>Fungi</taxon>
        <taxon>Dikarya</taxon>
        <taxon>Basidiomycota</taxon>
        <taxon>Agaricomycotina</taxon>
        <taxon>Agaricomycetes</taxon>
        <taxon>Polyporales</taxon>
        <taxon>Polyporaceae</taxon>
        <taxon>Lentinus</taxon>
    </lineage>
</organism>
<dbReference type="Proteomes" id="UP000313359">
    <property type="component" value="Unassembled WGS sequence"/>
</dbReference>
<feature type="chain" id="PRO_5022703724" evidence="1">
    <location>
        <begin position="30"/>
        <end position="292"/>
    </location>
</feature>
<name>A0A5C2SHI8_9APHY</name>
<accession>A0A5C2SHI8</accession>
<dbReference type="AlphaFoldDB" id="A0A5C2SHI8"/>
<keyword evidence="3" id="KW-1185">Reference proteome</keyword>
<evidence type="ECO:0000313" key="3">
    <source>
        <dbReference type="Proteomes" id="UP000313359"/>
    </source>
</evidence>
<evidence type="ECO:0000256" key="1">
    <source>
        <dbReference type="SAM" id="SignalP"/>
    </source>
</evidence>
<sequence length="292" mass="32370">MPALHAVWIQGVSMTAALVLLAGIQPSSEQIKIKASKLRREGREPRSPITALRALAGLTHLDKLVDIVPFDGNRSRTFSGTGDIKSLDIIASGPRSGVWFNVVSDKMVDFDRVQRIICGQVDLTGVTSLRVSSSGPCAVVTEHFAHFHELLPFVPSVSTLVLRRSDLRLDSTMPFVESTLAPRASDSKSCQVPVPRLESLSIELPVLRMSEKLVEGIRSISRARARVGHPLRSVTGRNLDEDDGGRDEALLVPLSEDGCTIDMARDERWEPLRDIARNPMWLVKNDYWRLYN</sequence>
<reference evidence="2" key="1">
    <citation type="journal article" date="2018" name="Genome Biol. Evol.">
        <title>Genomics and development of Lentinus tigrinus, a white-rot wood-decaying mushroom with dimorphic fruiting bodies.</title>
        <authorList>
            <person name="Wu B."/>
            <person name="Xu Z."/>
            <person name="Knudson A."/>
            <person name="Carlson A."/>
            <person name="Chen N."/>
            <person name="Kovaka S."/>
            <person name="LaButti K."/>
            <person name="Lipzen A."/>
            <person name="Pennachio C."/>
            <person name="Riley R."/>
            <person name="Schakwitz W."/>
            <person name="Umezawa K."/>
            <person name="Ohm R.A."/>
            <person name="Grigoriev I.V."/>
            <person name="Nagy L.G."/>
            <person name="Gibbons J."/>
            <person name="Hibbett D."/>
        </authorList>
    </citation>
    <scope>NUCLEOTIDE SEQUENCE [LARGE SCALE GENOMIC DNA]</scope>
    <source>
        <strain evidence="2">ALCF2SS1-6</strain>
    </source>
</reference>
<feature type="signal peptide" evidence="1">
    <location>
        <begin position="1"/>
        <end position="29"/>
    </location>
</feature>
<dbReference type="EMBL" id="ML122258">
    <property type="protein sequence ID" value="RPD62694.1"/>
    <property type="molecule type" value="Genomic_DNA"/>
</dbReference>
<keyword evidence="1" id="KW-0732">Signal</keyword>
<evidence type="ECO:0000313" key="2">
    <source>
        <dbReference type="EMBL" id="RPD62694.1"/>
    </source>
</evidence>
<dbReference type="OrthoDB" id="2758004at2759"/>
<protein>
    <submittedName>
        <fullName evidence="2">Uncharacterized protein</fullName>
    </submittedName>
</protein>
<gene>
    <name evidence="2" type="ORF">L227DRAFT_433978</name>
</gene>